<dbReference type="OrthoDB" id="27073at2759"/>
<evidence type="ECO:0000256" key="3">
    <source>
        <dbReference type="RuleBase" id="RU003829"/>
    </source>
</evidence>
<evidence type="ECO:0000256" key="4">
    <source>
        <dbReference type="SAM" id="Phobius"/>
    </source>
</evidence>
<feature type="transmembrane region" description="Helical" evidence="4">
    <location>
        <begin position="28"/>
        <end position="49"/>
    </location>
</feature>
<dbReference type="Gene3D" id="1.20.1310.10">
    <property type="entry name" value="Cullin Repeats"/>
    <property type="match status" value="4"/>
</dbReference>
<organism evidence="6 7">
    <name type="scientific">Reticulomyxa filosa</name>
    <dbReference type="NCBI Taxonomy" id="46433"/>
    <lineage>
        <taxon>Eukaryota</taxon>
        <taxon>Sar</taxon>
        <taxon>Rhizaria</taxon>
        <taxon>Retaria</taxon>
        <taxon>Foraminifera</taxon>
        <taxon>Monothalamids</taxon>
        <taxon>Reticulomyxidae</taxon>
        <taxon>Reticulomyxa</taxon>
    </lineage>
</organism>
<dbReference type="Pfam" id="PF00888">
    <property type="entry name" value="Cullin"/>
    <property type="match status" value="3"/>
</dbReference>
<dbReference type="InterPro" id="IPR045093">
    <property type="entry name" value="Cullin"/>
</dbReference>
<feature type="domain" description="Cullin family profile" evidence="5">
    <location>
        <begin position="416"/>
        <end position="677"/>
    </location>
</feature>
<dbReference type="OMA" id="FWPSYIP"/>
<dbReference type="EMBL" id="ASPP01020590">
    <property type="protein sequence ID" value="ETO13463.1"/>
    <property type="molecule type" value="Genomic_DNA"/>
</dbReference>
<dbReference type="Gene3D" id="3.30.230.130">
    <property type="entry name" value="Cullin, Chain C, Domain 2"/>
    <property type="match status" value="1"/>
</dbReference>
<sequence length="677" mass="79640">MCVNCNKQCQFRQRSSVWPRMAVNQYNIRRGAVVSVQLHLYIILPFFFFKTTEQPKLEANFEANTINKLIDAIEAVFAKKAANCSFEELYKVIFQKNCPFFFFKPIKNISFFFEACQSLCTLKKGKQMYDRLFEACDVHIQQMVNEWMDVSIKHPQSFLEPLKCMWESHCEEMHAIRQVFLLLDKTYVKTSTDMKSLWSVGIHLLKKHILAKDSACHWLIMHLLQLIENERNGEQIDRELLKPIASIKYYENEGNNLVMTMSVPDYLSHVLKRLKEEVKAVDNRVKTYLEVRTQRPIVLAIETQMIKSHAKNILSKGFEAMMDESRFLELRHLYELLCNVQETDALQQSFHEYIKKRGLEVVASEAGKEMVSLLLKFKAKLDRVVNESFHNDRQFHHAIRHSWEHFLNVRQDKPAELIAKEARGTSEQELEDCLDRVMDIFRFIHGKDVFQAFYKKDFAKVVFFSWFVFYSTTQPEHTHIYFEQNNANIKRLLLNTSASEDAEKNMINRIRKECGQAFASNLENMFNDMSISRDLQTKFKAHVDTTNLAFERQTVRNVQYTNKPINTGMVIYAYIFKVSQQMANMDFQVDVLTCGCWPTYDTEPIDLPSQVQSVLVSCIVTNKKRERKRIFHLLLLWFSLFQDSFRSFYCHINSGRQLNWTVSLSHCIISAHFPKVE</sequence>
<dbReference type="InterPro" id="IPR016159">
    <property type="entry name" value="Cullin_repeat-like_dom_sf"/>
</dbReference>
<keyword evidence="4" id="KW-1133">Transmembrane helix</keyword>
<dbReference type="SUPFAM" id="SSF74788">
    <property type="entry name" value="Cullin repeat-like"/>
    <property type="match status" value="1"/>
</dbReference>
<dbReference type="PROSITE" id="PS50069">
    <property type="entry name" value="CULLIN_2"/>
    <property type="match status" value="1"/>
</dbReference>
<keyword evidence="4" id="KW-0812">Transmembrane</keyword>
<evidence type="ECO:0000313" key="7">
    <source>
        <dbReference type="Proteomes" id="UP000023152"/>
    </source>
</evidence>
<keyword evidence="4" id="KW-0472">Membrane</keyword>
<accession>X6MHI7</accession>
<comment type="similarity">
    <text evidence="1 2 3">Belongs to the cullin family.</text>
</comment>
<keyword evidence="7" id="KW-1185">Reference proteome</keyword>
<reference evidence="6 7" key="1">
    <citation type="journal article" date="2013" name="Curr. Biol.">
        <title>The Genome of the Foraminiferan Reticulomyxa filosa.</title>
        <authorList>
            <person name="Glockner G."/>
            <person name="Hulsmann N."/>
            <person name="Schleicher M."/>
            <person name="Noegel A.A."/>
            <person name="Eichinger L."/>
            <person name="Gallinger C."/>
            <person name="Pawlowski J."/>
            <person name="Sierra R."/>
            <person name="Euteneuer U."/>
            <person name="Pillet L."/>
            <person name="Moustafa A."/>
            <person name="Platzer M."/>
            <person name="Groth M."/>
            <person name="Szafranski K."/>
            <person name="Schliwa M."/>
        </authorList>
    </citation>
    <scope>NUCLEOTIDE SEQUENCE [LARGE SCALE GENOMIC DNA]</scope>
</reference>
<dbReference type="InterPro" id="IPR001373">
    <property type="entry name" value="Cullin_N"/>
</dbReference>
<evidence type="ECO:0000256" key="1">
    <source>
        <dbReference type="ARBA" id="ARBA00006019"/>
    </source>
</evidence>
<name>X6MHI7_RETFI</name>
<dbReference type="GO" id="GO:0031625">
    <property type="term" value="F:ubiquitin protein ligase binding"/>
    <property type="evidence" value="ECO:0007669"/>
    <property type="project" value="InterPro"/>
</dbReference>
<evidence type="ECO:0000313" key="6">
    <source>
        <dbReference type="EMBL" id="ETO13463.1"/>
    </source>
</evidence>
<dbReference type="PANTHER" id="PTHR11932">
    <property type="entry name" value="CULLIN"/>
    <property type="match status" value="1"/>
</dbReference>
<comment type="caution">
    <text evidence="6">The sequence shown here is derived from an EMBL/GenBank/DDBJ whole genome shotgun (WGS) entry which is preliminary data.</text>
</comment>
<dbReference type="GO" id="GO:0006511">
    <property type="term" value="P:ubiquitin-dependent protein catabolic process"/>
    <property type="evidence" value="ECO:0007669"/>
    <property type="project" value="InterPro"/>
</dbReference>
<dbReference type="AlphaFoldDB" id="X6MHI7"/>
<gene>
    <name evidence="6" type="ORF">RFI_23907</name>
</gene>
<dbReference type="SMART" id="SM00182">
    <property type="entry name" value="CULLIN"/>
    <property type="match status" value="1"/>
</dbReference>
<dbReference type="InterPro" id="IPR036317">
    <property type="entry name" value="Cullin_homology_sf"/>
</dbReference>
<dbReference type="SUPFAM" id="SSF75632">
    <property type="entry name" value="Cullin homology domain"/>
    <property type="match status" value="2"/>
</dbReference>
<protein>
    <recommendedName>
        <fullName evidence="5">Cullin family profile domain-containing protein</fullName>
    </recommendedName>
</protein>
<evidence type="ECO:0000259" key="5">
    <source>
        <dbReference type="PROSITE" id="PS50069"/>
    </source>
</evidence>
<evidence type="ECO:0000256" key="2">
    <source>
        <dbReference type="PROSITE-ProRule" id="PRU00330"/>
    </source>
</evidence>
<dbReference type="Proteomes" id="UP000023152">
    <property type="component" value="Unassembled WGS sequence"/>
</dbReference>
<dbReference type="InterPro" id="IPR016158">
    <property type="entry name" value="Cullin_homology"/>
</dbReference>
<proteinExistence type="inferred from homology"/>